<evidence type="ECO:0000313" key="1">
    <source>
        <dbReference type="EMBL" id="CAI9575475.1"/>
    </source>
</evidence>
<dbReference type="Proteomes" id="UP001162483">
    <property type="component" value="Unassembled WGS sequence"/>
</dbReference>
<evidence type="ECO:0000313" key="2">
    <source>
        <dbReference type="Proteomes" id="UP001162483"/>
    </source>
</evidence>
<feature type="non-terminal residue" evidence="1">
    <location>
        <position position="154"/>
    </location>
</feature>
<protein>
    <submittedName>
        <fullName evidence="1">Uncharacterized protein</fullName>
    </submittedName>
</protein>
<reference evidence="1" key="1">
    <citation type="submission" date="2023-05" db="EMBL/GenBank/DDBJ databases">
        <authorList>
            <person name="Stuckert A."/>
        </authorList>
    </citation>
    <scope>NUCLEOTIDE SEQUENCE</scope>
</reference>
<proteinExistence type="predicted"/>
<name>A0ABN9DUF4_9NEOB</name>
<gene>
    <name evidence="1" type="ORF">SPARVUS_LOCUS8200558</name>
</gene>
<accession>A0ABN9DUF4</accession>
<comment type="caution">
    <text evidence="1">The sequence shown here is derived from an EMBL/GenBank/DDBJ whole genome shotgun (WGS) entry which is preliminary data.</text>
</comment>
<keyword evidence="2" id="KW-1185">Reference proteome</keyword>
<sequence>MCVLDHCHAGHDQGHGVTVASSLSIYSTYAASQKDTATTMFHCRNHAFFLVLLTFSTPYSFEAFSSKNISWSYHSRVKSPSSLVLFQHEPWQILGGLFCALALGEASFMDNIHACHSSPVYTILCHKRKSPQFGFLLWLTAVNLHGDFLQPLSS</sequence>
<organism evidence="1 2">
    <name type="scientific">Staurois parvus</name>
    <dbReference type="NCBI Taxonomy" id="386267"/>
    <lineage>
        <taxon>Eukaryota</taxon>
        <taxon>Metazoa</taxon>
        <taxon>Chordata</taxon>
        <taxon>Craniata</taxon>
        <taxon>Vertebrata</taxon>
        <taxon>Euteleostomi</taxon>
        <taxon>Amphibia</taxon>
        <taxon>Batrachia</taxon>
        <taxon>Anura</taxon>
        <taxon>Neobatrachia</taxon>
        <taxon>Ranoidea</taxon>
        <taxon>Ranidae</taxon>
        <taxon>Staurois</taxon>
    </lineage>
</organism>
<dbReference type="EMBL" id="CATNWA010014748">
    <property type="protein sequence ID" value="CAI9575475.1"/>
    <property type="molecule type" value="Genomic_DNA"/>
</dbReference>